<evidence type="ECO:0000313" key="2">
    <source>
        <dbReference type="EMBL" id="THU47515.1"/>
    </source>
</evidence>
<sequence>MAAFPPPPPPLVPFPGSVVGVMLTANSNSSDDQRMKILHSQHLLKSSTGVQAITLDNHGPQPNVIRPELVGLITHINIYVYSGASSCLVIVHLVLIGSVNISTHLHALRLSVSTSWVLLSLPHSYCTFLYGYNLIIGMQAQ</sequence>
<dbReference type="EMBL" id="PYDT01000010">
    <property type="protein sequence ID" value="THU47515.1"/>
    <property type="molecule type" value="Genomic_DNA"/>
</dbReference>
<dbReference type="AlphaFoldDB" id="A0A4S8IGW9"/>
<keyword evidence="1" id="KW-1133">Transmembrane helix</keyword>
<gene>
    <name evidence="2" type="ORF">C4D60_Mb09t16330</name>
</gene>
<organism evidence="2 3">
    <name type="scientific">Musa balbisiana</name>
    <name type="common">Banana</name>
    <dbReference type="NCBI Taxonomy" id="52838"/>
    <lineage>
        <taxon>Eukaryota</taxon>
        <taxon>Viridiplantae</taxon>
        <taxon>Streptophyta</taxon>
        <taxon>Embryophyta</taxon>
        <taxon>Tracheophyta</taxon>
        <taxon>Spermatophyta</taxon>
        <taxon>Magnoliopsida</taxon>
        <taxon>Liliopsida</taxon>
        <taxon>Zingiberales</taxon>
        <taxon>Musaceae</taxon>
        <taxon>Musa</taxon>
    </lineage>
</organism>
<feature type="transmembrane region" description="Helical" evidence="1">
    <location>
        <begin position="76"/>
        <end position="96"/>
    </location>
</feature>
<accession>A0A4S8IGW9</accession>
<protein>
    <submittedName>
        <fullName evidence="2">Uncharacterized protein</fullName>
    </submittedName>
</protein>
<keyword evidence="3" id="KW-1185">Reference proteome</keyword>
<keyword evidence="1" id="KW-0812">Transmembrane</keyword>
<evidence type="ECO:0000256" key="1">
    <source>
        <dbReference type="SAM" id="Phobius"/>
    </source>
</evidence>
<dbReference type="Proteomes" id="UP000317650">
    <property type="component" value="Chromosome 9"/>
</dbReference>
<reference evidence="2 3" key="1">
    <citation type="journal article" date="2019" name="Nat. Plants">
        <title>Genome sequencing of Musa balbisiana reveals subgenome evolution and function divergence in polyploid bananas.</title>
        <authorList>
            <person name="Yao X."/>
        </authorList>
    </citation>
    <scope>NUCLEOTIDE SEQUENCE [LARGE SCALE GENOMIC DNA]</scope>
    <source>
        <strain evidence="3">cv. DH-PKW</strain>
        <tissue evidence="2">Leaves</tissue>
    </source>
</reference>
<keyword evidence="1" id="KW-0472">Membrane</keyword>
<comment type="caution">
    <text evidence="2">The sequence shown here is derived from an EMBL/GenBank/DDBJ whole genome shotgun (WGS) entry which is preliminary data.</text>
</comment>
<feature type="transmembrane region" description="Helical" evidence="1">
    <location>
        <begin position="116"/>
        <end position="135"/>
    </location>
</feature>
<evidence type="ECO:0000313" key="3">
    <source>
        <dbReference type="Proteomes" id="UP000317650"/>
    </source>
</evidence>
<name>A0A4S8IGW9_MUSBA</name>
<proteinExistence type="predicted"/>